<feature type="domain" description="Peptidase M24" evidence="6">
    <location>
        <begin position="93"/>
        <end position="322"/>
    </location>
</feature>
<keyword evidence="2" id="KW-0645">Protease</keyword>
<dbReference type="GO" id="GO:0070006">
    <property type="term" value="F:metalloaminopeptidase activity"/>
    <property type="evidence" value="ECO:0007669"/>
    <property type="project" value="InterPro"/>
</dbReference>
<dbReference type="PROSITE" id="PS00680">
    <property type="entry name" value="MAP_1"/>
    <property type="match status" value="1"/>
</dbReference>
<dbReference type="InterPro" id="IPR002467">
    <property type="entry name" value="Pept_M24A_MAP1"/>
</dbReference>
<dbReference type="Pfam" id="PF02810">
    <property type="entry name" value="SEC-C"/>
    <property type="match status" value="1"/>
</dbReference>
<dbReference type="SUPFAM" id="SSF55920">
    <property type="entry name" value="Creatinase/aminopeptidase"/>
    <property type="match status" value="1"/>
</dbReference>
<keyword evidence="4" id="KW-0378">Hydrolase</keyword>
<evidence type="ECO:0000256" key="1">
    <source>
        <dbReference type="ARBA" id="ARBA00022438"/>
    </source>
</evidence>
<dbReference type="Gene3D" id="3.10.450.50">
    <property type="match status" value="1"/>
</dbReference>
<dbReference type="EMBL" id="CAEZWV010000003">
    <property type="protein sequence ID" value="CAB4662094.1"/>
    <property type="molecule type" value="Genomic_DNA"/>
</dbReference>
<dbReference type="Pfam" id="PF00557">
    <property type="entry name" value="Peptidase_M24"/>
    <property type="match status" value="1"/>
</dbReference>
<evidence type="ECO:0000256" key="2">
    <source>
        <dbReference type="ARBA" id="ARBA00022670"/>
    </source>
</evidence>
<keyword evidence="3" id="KW-0479">Metal-binding</keyword>
<name>A0A6J6LNH9_9ZZZZ</name>
<dbReference type="PANTHER" id="PTHR43330">
    <property type="entry name" value="METHIONINE AMINOPEPTIDASE"/>
    <property type="match status" value="1"/>
</dbReference>
<dbReference type="GO" id="GO:0046872">
    <property type="term" value="F:metal ion binding"/>
    <property type="evidence" value="ECO:0007669"/>
    <property type="project" value="UniProtKB-KW"/>
</dbReference>
<evidence type="ECO:0000256" key="3">
    <source>
        <dbReference type="ARBA" id="ARBA00022723"/>
    </source>
</evidence>
<evidence type="ECO:0000256" key="4">
    <source>
        <dbReference type="ARBA" id="ARBA00022801"/>
    </source>
</evidence>
<evidence type="ECO:0000256" key="5">
    <source>
        <dbReference type="SAM" id="MobiDB-lite"/>
    </source>
</evidence>
<organism evidence="7">
    <name type="scientific">freshwater metagenome</name>
    <dbReference type="NCBI Taxonomy" id="449393"/>
    <lineage>
        <taxon>unclassified sequences</taxon>
        <taxon>metagenomes</taxon>
        <taxon>ecological metagenomes</taxon>
    </lineage>
</organism>
<keyword evidence="1" id="KW-0031">Aminopeptidase</keyword>
<dbReference type="InterPro" id="IPR001714">
    <property type="entry name" value="Pept_M24_MAP"/>
</dbReference>
<protein>
    <submittedName>
        <fullName evidence="7">Unannotated protein</fullName>
    </submittedName>
</protein>
<dbReference type="NCBIfam" id="TIGR00500">
    <property type="entry name" value="met_pdase_I"/>
    <property type="match status" value="1"/>
</dbReference>
<dbReference type="PRINTS" id="PR00599">
    <property type="entry name" value="MAPEPTIDASE"/>
</dbReference>
<feature type="region of interest" description="Disordered" evidence="5">
    <location>
        <begin position="1"/>
        <end position="29"/>
    </location>
</feature>
<dbReference type="InterPro" id="IPR036005">
    <property type="entry name" value="Creatinase/aminopeptidase-like"/>
</dbReference>
<dbReference type="HAMAP" id="MF_01974">
    <property type="entry name" value="MetAP_1"/>
    <property type="match status" value="1"/>
</dbReference>
<evidence type="ECO:0000259" key="6">
    <source>
        <dbReference type="Pfam" id="PF00557"/>
    </source>
</evidence>
<dbReference type="SUPFAM" id="SSF103642">
    <property type="entry name" value="Sec-C motif"/>
    <property type="match status" value="1"/>
</dbReference>
<dbReference type="AlphaFoldDB" id="A0A6J6LNH9"/>
<proteinExistence type="inferred from homology"/>
<evidence type="ECO:0000313" key="7">
    <source>
        <dbReference type="EMBL" id="CAB4662094.1"/>
    </source>
</evidence>
<dbReference type="InterPro" id="IPR000994">
    <property type="entry name" value="Pept_M24"/>
</dbReference>
<gene>
    <name evidence="7" type="ORF">UFOPK2295_00248</name>
</gene>
<dbReference type="PANTHER" id="PTHR43330:SF8">
    <property type="entry name" value="METHIONINE AMINOPEPTIDASE 1D, MITOCHONDRIAL"/>
    <property type="match status" value="1"/>
</dbReference>
<accession>A0A6J6LNH9</accession>
<dbReference type="InterPro" id="IPR004027">
    <property type="entry name" value="SEC_C_motif"/>
</dbReference>
<dbReference type="GO" id="GO:0006508">
    <property type="term" value="P:proteolysis"/>
    <property type="evidence" value="ECO:0007669"/>
    <property type="project" value="UniProtKB-KW"/>
</dbReference>
<reference evidence="7" key="1">
    <citation type="submission" date="2020-05" db="EMBL/GenBank/DDBJ databases">
        <authorList>
            <person name="Chiriac C."/>
            <person name="Salcher M."/>
            <person name="Ghai R."/>
            <person name="Kavagutti S V."/>
        </authorList>
    </citation>
    <scope>NUCLEOTIDE SEQUENCE</scope>
</reference>
<dbReference type="Gene3D" id="3.90.230.10">
    <property type="entry name" value="Creatinase/methionine aminopeptidase superfamily"/>
    <property type="match status" value="1"/>
</dbReference>
<sequence length="343" mass="37659">MTNASRPKPVKSPRSLISMSQVPETLPASNDPCWCGSGRKYKRCCKGTEGRIQPGIVSPMRYVPDTIGKPPYAATGVPPRNEESRVKSPEIIERMRIAGAAAAEILRRAGEMVRPGITTDEIDIFVHDLTLEMGGYPSPLNYHGYPKSVCTSVNEVICHGIPDNRVLLDGDIIDIDVTIYLNGVHGDTNASFAVGTISEEDKNLIKVTEECMWLGIEAVKPGVALNEIGRAIEVHAKKHKYGVVRAFIGHGIGENFHTDIQVLHYYDPRNTMILREGMTFTIEPMITSSGETRHKMWDDDWTAVTADGSRTAQFEHTLVVTADGYEILTGGNGAVSPCAPWKR</sequence>
<dbReference type="CDD" id="cd01086">
    <property type="entry name" value="MetAP1"/>
    <property type="match status" value="1"/>
</dbReference>